<gene>
    <name evidence="1" type="ORF">LCGC14_1870580</name>
</gene>
<organism evidence="1">
    <name type="scientific">marine sediment metagenome</name>
    <dbReference type="NCBI Taxonomy" id="412755"/>
    <lineage>
        <taxon>unclassified sequences</taxon>
        <taxon>metagenomes</taxon>
        <taxon>ecological metagenomes</taxon>
    </lineage>
</organism>
<accession>A0A0F9J3Y7</accession>
<comment type="caution">
    <text evidence="1">The sequence shown here is derived from an EMBL/GenBank/DDBJ whole genome shotgun (WGS) entry which is preliminary data.</text>
</comment>
<protein>
    <submittedName>
        <fullName evidence="1">Uncharacterized protein</fullName>
    </submittedName>
</protein>
<evidence type="ECO:0000313" key="1">
    <source>
        <dbReference type="EMBL" id="KKL93852.1"/>
    </source>
</evidence>
<proteinExistence type="predicted"/>
<dbReference type="AlphaFoldDB" id="A0A0F9J3Y7"/>
<sequence length="287" mass="31865">MVSLTIAGSWRQGALIAGDGERPIVQVKWFRPRSKRFNAQRWIRRRMKQSDGQTVPAEAEAAGFSVAGWVTRKKPTGSAPRRVWCGYAPGADLALEVLVNLGPETKHRANVGRRIVSSLRVSADDAPTPWAVFDASFISPPEFIYSRSRLNLGDIVLCLTAGGGRRLILRQVYPAGLALSRRALEKWLDDSPFPEHRKRRPFGQPQPWSVRCFGRTLKGVLRTGRKSLPMPLGFIASRSMAAAAVVDEQLDRLLLVEYDAASEADEQTVARMIGRMNWAKFEAEGPS</sequence>
<name>A0A0F9J3Y7_9ZZZZ</name>
<dbReference type="EMBL" id="LAZR01019082">
    <property type="protein sequence ID" value="KKL93852.1"/>
    <property type="molecule type" value="Genomic_DNA"/>
</dbReference>
<reference evidence="1" key="1">
    <citation type="journal article" date="2015" name="Nature">
        <title>Complex archaea that bridge the gap between prokaryotes and eukaryotes.</title>
        <authorList>
            <person name="Spang A."/>
            <person name="Saw J.H."/>
            <person name="Jorgensen S.L."/>
            <person name="Zaremba-Niedzwiedzka K."/>
            <person name="Martijn J."/>
            <person name="Lind A.E."/>
            <person name="van Eijk R."/>
            <person name="Schleper C."/>
            <person name="Guy L."/>
            <person name="Ettema T.J."/>
        </authorList>
    </citation>
    <scope>NUCLEOTIDE SEQUENCE</scope>
</reference>